<feature type="transmembrane region" description="Helical" evidence="6">
    <location>
        <begin position="148"/>
        <end position="167"/>
    </location>
</feature>
<keyword evidence="3 6" id="KW-0812">Transmembrane</keyword>
<dbReference type="Pfam" id="PF03706">
    <property type="entry name" value="LPG_synthase_TM"/>
    <property type="match status" value="1"/>
</dbReference>
<keyword evidence="2" id="KW-1003">Cell membrane</keyword>
<keyword evidence="5 6" id="KW-0472">Membrane</keyword>
<dbReference type="EMBL" id="BBWU01000045">
    <property type="protein sequence ID" value="GAO40244.1"/>
    <property type="molecule type" value="Genomic_DNA"/>
</dbReference>
<feature type="transmembrane region" description="Helical" evidence="6">
    <location>
        <begin position="80"/>
        <end position="98"/>
    </location>
</feature>
<evidence type="ECO:0000256" key="2">
    <source>
        <dbReference type="ARBA" id="ARBA00022475"/>
    </source>
</evidence>
<keyword evidence="4 6" id="KW-1133">Transmembrane helix</keyword>
<proteinExistence type="predicted"/>
<dbReference type="PANTHER" id="PTHR39087">
    <property type="entry name" value="UPF0104 MEMBRANE PROTEIN MJ1595"/>
    <property type="match status" value="1"/>
</dbReference>
<feature type="transmembrane region" description="Helical" evidence="6">
    <location>
        <begin position="118"/>
        <end position="136"/>
    </location>
</feature>
<dbReference type="STRING" id="1219043.SCH01S_45_00870"/>
<reference evidence="7 8" key="1">
    <citation type="submission" date="2015-04" db="EMBL/GenBank/DDBJ databases">
        <title>Whole genome shotgun sequence of Sphingomonas changbaiensis NBRC 104936.</title>
        <authorList>
            <person name="Katano-Makiyama Y."/>
            <person name="Hosoyama A."/>
            <person name="Hashimoto M."/>
            <person name="Noguchi M."/>
            <person name="Tsuchikane K."/>
            <person name="Ohji S."/>
            <person name="Yamazoe A."/>
            <person name="Ichikawa N."/>
            <person name="Kimura A."/>
            <person name="Fujita N."/>
        </authorList>
    </citation>
    <scope>NUCLEOTIDE SEQUENCE [LARGE SCALE GENOMIC DNA]</scope>
    <source>
        <strain evidence="7 8">NBRC 104936</strain>
    </source>
</reference>
<dbReference type="AlphaFoldDB" id="A0A0E9MRQ8"/>
<organism evidence="7 8">
    <name type="scientific">Sphingomonas changbaiensis NBRC 104936</name>
    <dbReference type="NCBI Taxonomy" id="1219043"/>
    <lineage>
        <taxon>Bacteria</taxon>
        <taxon>Pseudomonadati</taxon>
        <taxon>Pseudomonadota</taxon>
        <taxon>Alphaproteobacteria</taxon>
        <taxon>Sphingomonadales</taxon>
        <taxon>Sphingomonadaceae</taxon>
        <taxon>Sphingomonas</taxon>
    </lineage>
</organism>
<protein>
    <submittedName>
        <fullName evidence="7">Uncharacterized protein</fullName>
    </submittedName>
</protein>
<name>A0A0E9MRQ8_9SPHN</name>
<dbReference type="Proteomes" id="UP000033202">
    <property type="component" value="Unassembled WGS sequence"/>
</dbReference>
<dbReference type="PANTHER" id="PTHR39087:SF2">
    <property type="entry name" value="UPF0104 MEMBRANE PROTEIN MJ1595"/>
    <property type="match status" value="1"/>
</dbReference>
<comment type="caution">
    <text evidence="7">The sequence shown here is derived from an EMBL/GenBank/DDBJ whole genome shotgun (WGS) entry which is preliminary data.</text>
</comment>
<sequence>MLGWAAAVVAVAAGIALSPDVRAIAGGALREITVESVLVTVPVQLASTLICAAALWVLGPGVSYWGSVASRVLRDAGGNLLVIVPGLGELIGARSLVLSGGTARRALVASALDVVAETLAQIPFICLALMVLPRLGSHWDIDRSTLDWLAIGVGAGLVFAIAIWALSRRSERGLAARLLSALAAQVVAAWHEWRQRHGALPAAILLHLIAWAMGGVQVWLSARALGLPLSLVDAIILESAAYAVRAILFIVPAGVGVQEAGFVVAGSAFGLSPEQSLGLSLVLRARDVLLGVPVLLLWPVAEWRGQKAVGGPAGGG</sequence>
<gene>
    <name evidence="7" type="ORF">SCH01S_45_00870</name>
</gene>
<evidence type="ECO:0000256" key="6">
    <source>
        <dbReference type="SAM" id="Phobius"/>
    </source>
</evidence>
<comment type="subcellular location">
    <subcellularLocation>
        <location evidence="1">Cell membrane</location>
        <topology evidence="1">Multi-pass membrane protein</topology>
    </subcellularLocation>
</comment>
<keyword evidence="8" id="KW-1185">Reference proteome</keyword>
<evidence type="ECO:0000256" key="1">
    <source>
        <dbReference type="ARBA" id="ARBA00004651"/>
    </source>
</evidence>
<evidence type="ECO:0000256" key="5">
    <source>
        <dbReference type="ARBA" id="ARBA00023136"/>
    </source>
</evidence>
<feature type="transmembrane region" description="Helical" evidence="6">
    <location>
        <begin position="202"/>
        <end position="222"/>
    </location>
</feature>
<accession>A0A0E9MRQ8</accession>
<feature type="transmembrane region" description="Helical" evidence="6">
    <location>
        <begin position="39"/>
        <end position="59"/>
    </location>
</feature>
<feature type="transmembrane region" description="Helical" evidence="6">
    <location>
        <begin position="242"/>
        <end position="269"/>
    </location>
</feature>
<evidence type="ECO:0000313" key="8">
    <source>
        <dbReference type="Proteomes" id="UP000033202"/>
    </source>
</evidence>
<evidence type="ECO:0000256" key="4">
    <source>
        <dbReference type="ARBA" id="ARBA00022989"/>
    </source>
</evidence>
<dbReference type="GO" id="GO:0005886">
    <property type="term" value="C:plasma membrane"/>
    <property type="evidence" value="ECO:0007669"/>
    <property type="project" value="UniProtKB-SubCell"/>
</dbReference>
<dbReference type="InterPro" id="IPR022791">
    <property type="entry name" value="L-PG_synthase/AglD"/>
</dbReference>
<evidence type="ECO:0000313" key="7">
    <source>
        <dbReference type="EMBL" id="GAO40244.1"/>
    </source>
</evidence>
<evidence type="ECO:0000256" key="3">
    <source>
        <dbReference type="ARBA" id="ARBA00022692"/>
    </source>
</evidence>